<dbReference type="STRING" id="176279.SERP0265"/>
<dbReference type="AlphaFoldDB" id="Q5HRC8"/>
<accession>Q5HRC8</accession>
<proteinExistence type="predicted"/>
<dbReference type="EMBL" id="CP000029">
    <property type="protein sequence ID" value="AAW53691.1"/>
    <property type="molecule type" value="Genomic_DNA"/>
</dbReference>
<evidence type="ECO:0000313" key="2">
    <source>
        <dbReference type="Proteomes" id="UP000000531"/>
    </source>
</evidence>
<protein>
    <submittedName>
        <fullName evidence="1">Uncharacterized protein</fullName>
    </submittedName>
</protein>
<evidence type="ECO:0000313" key="1">
    <source>
        <dbReference type="EMBL" id="AAW53691.1"/>
    </source>
</evidence>
<reference evidence="1 2" key="1">
    <citation type="journal article" date="2005" name="J. Bacteriol.">
        <title>Insights on evolution of virulence and resistance from the complete genome analysis of an early methicillin-resistant Staphylococcus aureus strain and a biofilm-producing methicillin-resistant Staphylococcus epidermidis strain.</title>
        <authorList>
            <person name="Gill S.R."/>
            <person name="Fouts D.E."/>
            <person name="Archer G.L."/>
            <person name="Mongodin E.F."/>
            <person name="Deboy R.T."/>
            <person name="Ravel J."/>
            <person name="Paulsen I.T."/>
            <person name="Kolonay J.F."/>
            <person name="Brinkac L."/>
            <person name="Beanan M."/>
            <person name="Dodson R.J."/>
            <person name="Daugherty S.C."/>
            <person name="Madupu R."/>
            <person name="Angiuoli S.V."/>
            <person name="Durkin A.S."/>
            <person name="Haft D.H."/>
            <person name="Vamathevan J."/>
            <person name="Khouri H."/>
            <person name="Utterback T."/>
            <person name="Lee C."/>
            <person name="Dimitrov G."/>
            <person name="Jiang L."/>
            <person name="Qin H."/>
            <person name="Weidman J."/>
            <person name="Tran K."/>
            <person name="Kang K."/>
            <person name="Hance I.R."/>
            <person name="Nelson K.E."/>
            <person name="Fraser C.M."/>
        </authorList>
    </citation>
    <scope>NUCLEOTIDE SEQUENCE [LARGE SCALE GENOMIC DNA]</scope>
    <source>
        <strain evidence="2">ATCC 35984 / RP62A</strain>
    </source>
</reference>
<sequence>MSGTSLIVSDIFSILPIDTYIVKLIPIQRNSTRNSTDKASWGWGPNIRKFNEKFYRQSKLGLGPQHKEIQREILQTKQVGAPT</sequence>
<organism evidence="1 2">
    <name type="scientific">Staphylococcus epidermidis (strain ATCC 35984 / DSM 28319 / BCRC 17069 / CCUG 31568 / BM 3577 / RP62A)</name>
    <dbReference type="NCBI Taxonomy" id="176279"/>
    <lineage>
        <taxon>Bacteria</taxon>
        <taxon>Bacillati</taxon>
        <taxon>Bacillota</taxon>
        <taxon>Bacilli</taxon>
        <taxon>Bacillales</taxon>
        <taxon>Staphylococcaceae</taxon>
        <taxon>Staphylococcus</taxon>
    </lineage>
</organism>
<keyword evidence="2" id="KW-1185">Reference proteome</keyword>
<name>Q5HRC8_STAEQ</name>
<dbReference type="Proteomes" id="UP000000531">
    <property type="component" value="Chromosome"/>
</dbReference>
<gene>
    <name evidence="1" type="ordered locus">SERP0265</name>
</gene>
<dbReference type="HOGENOM" id="CLU_2540938_0_0_9"/>
<dbReference type="KEGG" id="ser:SERP0265"/>